<sequence>MLAFSRLASLLLFVLSLSLLTCAAPTPMSNSLSVREGPRNNLELIHVIALDYRAKIVARADAMIKLEDKIKIALEAETTMKDLKVFADLLAKVKVTGIIDAKLQAEIAGHLYVILKAIIKICAHLIAKLDINVALELIAKLELAVKLVIDNLQVCVAGVIDICVKLLTDDELKALVNVHLNILAKLFVKIRLSLGVKVLGISL</sequence>
<evidence type="ECO:0000313" key="3">
    <source>
        <dbReference type="Proteomes" id="UP000059188"/>
    </source>
</evidence>
<name>A0A0B7FRF2_THACB</name>
<evidence type="ECO:0000256" key="1">
    <source>
        <dbReference type="SAM" id="SignalP"/>
    </source>
</evidence>
<keyword evidence="1" id="KW-0732">Signal</keyword>
<protein>
    <recommendedName>
        <fullName evidence="4">Transmembrane protein</fullName>
    </recommendedName>
</protein>
<reference evidence="2 3" key="1">
    <citation type="submission" date="2014-11" db="EMBL/GenBank/DDBJ databases">
        <authorList>
            <person name="Wibberg Daniel"/>
        </authorList>
    </citation>
    <scope>NUCLEOTIDE SEQUENCE [LARGE SCALE GENOMIC DNA]</scope>
    <source>
        <strain evidence="2">Rhizoctonia solani AG1-IB 7/3/14</strain>
    </source>
</reference>
<dbReference type="Proteomes" id="UP000059188">
    <property type="component" value="Unassembled WGS sequence"/>
</dbReference>
<keyword evidence="3" id="KW-1185">Reference proteome</keyword>
<feature type="chain" id="PRO_5002114494" description="Transmembrane protein" evidence="1">
    <location>
        <begin position="24"/>
        <end position="203"/>
    </location>
</feature>
<dbReference type="OrthoDB" id="3247803at2759"/>
<evidence type="ECO:0000313" key="2">
    <source>
        <dbReference type="EMBL" id="CEL60551.1"/>
    </source>
</evidence>
<evidence type="ECO:0008006" key="4">
    <source>
        <dbReference type="Google" id="ProtNLM"/>
    </source>
</evidence>
<accession>A0A0B7FRF2</accession>
<dbReference type="AlphaFoldDB" id="A0A0B7FRF2"/>
<dbReference type="EMBL" id="LN679148">
    <property type="protein sequence ID" value="CEL60551.1"/>
    <property type="molecule type" value="Genomic_DNA"/>
</dbReference>
<gene>
    <name evidence="2" type="ORF">RSOLAG1IB_09733</name>
</gene>
<proteinExistence type="predicted"/>
<organism evidence="2 3">
    <name type="scientific">Thanatephorus cucumeris (strain AG1-IB / isolate 7/3/14)</name>
    <name type="common">Lettuce bottom rot fungus</name>
    <name type="synonym">Rhizoctonia solani</name>
    <dbReference type="NCBI Taxonomy" id="1108050"/>
    <lineage>
        <taxon>Eukaryota</taxon>
        <taxon>Fungi</taxon>
        <taxon>Dikarya</taxon>
        <taxon>Basidiomycota</taxon>
        <taxon>Agaricomycotina</taxon>
        <taxon>Agaricomycetes</taxon>
        <taxon>Cantharellales</taxon>
        <taxon>Ceratobasidiaceae</taxon>
        <taxon>Rhizoctonia</taxon>
        <taxon>Rhizoctonia solani AG-1</taxon>
    </lineage>
</organism>
<feature type="signal peptide" evidence="1">
    <location>
        <begin position="1"/>
        <end position="23"/>
    </location>
</feature>